<evidence type="ECO:0000313" key="3">
    <source>
        <dbReference type="EMBL" id="MFB9463202.1"/>
    </source>
</evidence>
<gene>
    <name evidence="3" type="ORF">ACFF45_10900</name>
</gene>
<dbReference type="PANTHER" id="PTHR46696:SF1">
    <property type="entry name" value="CYTOCHROME P450 YJIB-RELATED"/>
    <property type="match status" value="1"/>
</dbReference>
<feature type="compositionally biased region" description="Pro residues" evidence="2">
    <location>
        <begin position="473"/>
        <end position="483"/>
    </location>
</feature>
<keyword evidence="4" id="KW-1185">Reference proteome</keyword>
<dbReference type="Proteomes" id="UP001589709">
    <property type="component" value="Unassembled WGS sequence"/>
</dbReference>
<dbReference type="InterPro" id="IPR017972">
    <property type="entry name" value="Cyt_P450_CS"/>
</dbReference>
<comment type="similarity">
    <text evidence="1">Belongs to the cytochrome P450 family.</text>
</comment>
<feature type="compositionally biased region" description="Low complexity" evidence="2">
    <location>
        <begin position="447"/>
        <end position="472"/>
    </location>
</feature>
<dbReference type="InterPro" id="IPR002397">
    <property type="entry name" value="Cyt_P450_B"/>
</dbReference>
<dbReference type="PANTHER" id="PTHR46696">
    <property type="entry name" value="P450, PUTATIVE (EUROFUNG)-RELATED"/>
    <property type="match status" value="1"/>
</dbReference>
<accession>A0ABV5MZ14</accession>
<reference evidence="3 4" key="1">
    <citation type="submission" date="2024-09" db="EMBL/GenBank/DDBJ databases">
        <authorList>
            <person name="Sun Q."/>
            <person name="Mori K."/>
        </authorList>
    </citation>
    <scope>NUCLEOTIDE SEQUENCE [LARGE SCALE GENOMIC DNA]</scope>
    <source>
        <strain evidence="3 4">JCM 6917</strain>
    </source>
</reference>
<evidence type="ECO:0000256" key="2">
    <source>
        <dbReference type="SAM" id="MobiDB-lite"/>
    </source>
</evidence>
<dbReference type="CDD" id="cd20623">
    <property type="entry name" value="CYP_unk"/>
    <property type="match status" value="1"/>
</dbReference>
<evidence type="ECO:0000313" key="4">
    <source>
        <dbReference type="Proteomes" id="UP001589709"/>
    </source>
</evidence>
<dbReference type="RefSeq" id="WP_381345198.1">
    <property type="nucleotide sequence ID" value="NZ_JBHMCY010000016.1"/>
</dbReference>
<feature type="region of interest" description="Disordered" evidence="2">
    <location>
        <begin position="1"/>
        <end position="37"/>
    </location>
</feature>
<sequence>MTPETHSTTEADDLSAGPPPGCPAHGPGPGGLHRLHGPDARDLGALYERLRAEHGAVAPVLLHDDVPMWVVLGHAENLHMVRSPSQFTRDSRTWSPLLEGMVKPDHPLMPHIARQPVCSHAEGDEHLRLRGAVTGALTTIDFRSLRRHITRCTQLLVNRFCEAGQADLVGQYADHLPMAVMCEILGMPDEYGDRIVHAARDMLKGTETAIASNQYIVDALGRLAAARRARPEDDFAGHLVTHPAGLSDDEVREHLRVVLIAAYEATANLLANVLRTVLTDPRFRAQLNGGQMTVPEAVEQSLWDEPPFSAVFAYFAKQETELGGQRIRKGDGLLFAPAPGNVDPKVRPDLTAHMQGNRSHLAFGGGPHECPGQDIGRAIADIGVDALLMRLPDVELDCDEEDLAWSESIASRHLVELPVRFAPTPRQDVTEQPGREPVSRRRTAWQVGTPVAEPAPAAEPAAESAAAADPAGTAPPAPRPEPAAAPDGGRGPGAWQRFLRWWRGY</sequence>
<protein>
    <submittedName>
        <fullName evidence="3">Cytochrome P450</fullName>
    </submittedName>
</protein>
<proteinExistence type="inferred from homology"/>
<name>A0ABV5MZ14_9ACTN</name>
<dbReference type="Gene3D" id="1.10.630.10">
    <property type="entry name" value="Cytochrome P450"/>
    <property type="match status" value="1"/>
</dbReference>
<dbReference type="SUPFAM" id="SSF48264">
    <property type="entry name" value="Cytochrome P450"/>
    <property type="match status" value="1"/>
</dbReference>
<evidence type="ECO:0000256" key="1">
    <source>
        <dbReference type="ARBA" id="ARBA00010617"/>
    </source>
</evidence>
<comment type="caution">
    <text evidence="3">The sequence shown here is derived from an EMBL/GenBank/DDBJ whole genome shotgun (WGS) entry which is preliminary data.</text>
</comment>
<feature type="region of interest" description="Disordered" evidence="2">
    <location>
        <begin position="424"/>
        <end position="493"/>
    </location>
</feature>
<organism evidence="3 4">
    <name type="scientific">Streptomyces cinereospinus</name>
    <dbReference type="NCBI Taxonomy" id="285561"/>
    <lineage>
        <taxon>Bacteria</taxon>
        <taxon>Bacillati</taxon>
        <taxon>Actinomycetota</taxon>
        <taxon>Actinomycetes</taxon>
        <taxon>Kitasatosporales</taxon>
        <taxon>Streptomycetaceae</taxon>
        <taxon>Streptomyces</taxon>
    </lineage>
</organism>
<dbReference type="PROSITE" id="PS00086">
    <property type="entry name" value="CYTOCHROME_P450"/>
    <property type="match status" value="1"/>
</dbReference>
<dbReference type="InterPro" id="IPR036396">
    <property type="entry name" value="Cyt_P450_sf"/>
</dbReference>
<dbReference type="EMBL" id="JBHMCY010000016">
    <property type="protein sequence ID" value="MFB9463202.1"/>
    <property type="molecule type" value="Genomic_DNA"/>
</dbReference>
<dbReference type="PRINTS" id="PR00359">
    <property type="entry name" value="BP450"/>
</dbReference>